<organism evidence="9 10">
    <name type="scientific">Rotaria sordida</name>
    <dbReference type="NCBI Taxonomy" id="392033"/>
    <lineage>
        <taxon>Eukaryota</taxon>
        <taxon>Metazoa</taxon>
        <taxon>Spiralia</taxon>
        <taxon>Gnathifera</taxon>
        <taxon>Rotifera</taxon>
        <taxon>Eurotatoria</taxon>
        <taxon>Bdelloidea</taxon>
        <taxon>Philodinida</taxon>
        <taxon>Philodinidae</taxon>
        <taxon>Rotaria</taxon>
    </lineage>
</organism>
<dbReference type="PANTHER" id="PTHR31056">
    <property type="entry name" value="TRANSMEMBRANE PROTEIN 179B"/>
    <property type="match status" value="1"/>
</dbReference>
<dbReference type="Proteomes" id="UP000663854">
    <property type="component" value="Unassembled WGS sequence"/>
</dbReference>
<gene>
    <name evidence="8" type="ORF">JXQ802_LOCUS16586</name>
    <name evidence="9" type="ORF">JXQ802_LOCUS16659</name>
    <name evidence="7" type="ORF">PYM288_LOCUS13140</name>
</gene>
<keyword evidence="10" id="KW-1185">Reference proteome</keyword>
<dbReference type="InterPro" id="IPR059010">
    <property type="entry name" value="TMEM179-179B"/>
</dbReference>
<dbReference type="InterPro" id="IPR029776">
    <property type="entry name" value="TMEM179B"/>
</dbReference>
<keyword evidence="4 6" id="KW-0472">Membrane</keyword>
<feature type="transmembrane region" description="Helical" evidence="6">
    <location>
        <begin position="188"/>
        <end position="209"/>
    </location>
</feature>
<comment type="caution">
    <text evidence="9">The sequence shown here is derived from an EMBL/GenBank/DDBJ whole genome shotgun (WGS) entry which is preliminary data.</text>
</comment>
<dbReference type="EMBL" id="CAJNOL010000405">
    <property type="protein sequence ID" value="CAF1049628.1"/>
    <property type="molecule type" value="Genomic_DNA"/>
</dbReference>
<sequence>MDTTVINEEEQQQLVPIPPLSQEKNVTEDTIIIICETNNNNNNMEKQASPNIKQQKFVLRLYSNFKKDLTSLHLPHLSDSTLRIIFLIFIALIGLTSFIIALIVGSSIVQFKQQCPLYASFEFQIFITRESNWTTKIIPLSERFSSQSTCDFCTFYNVFTFIYCIMTGFFFILFNGDQRIVATNDQCLIIPWFPISIILGLFSLINASILTNGFLKFCSTITSNDSRITSCTQLNQLVFEQYPNVSSLFSYMLLAIIASWLQLAFFIGIITILTIRLGSSFDWSNDNNSNEKNKKSNNIMMQSIEQT</sequence>
<evidence type="ECO:0000256" key="4">
    <source>
        <dbReference type="ARBA" id="ARBA00023136"/>
    </source>
</evidence>
<evidence type="ECO:0000256" key="3">
    <source>
        <dbReference type="ARBA" id="ARBA00022989"/>
    </source>
</evidence>
<evidence type="ECO:0000313" key="8">
    <source>
        <dbReference type="EMBL" id="CAF1049628.1"/>
    </source>
</evidence>
<comment type="subcellular location">
    <subcellularLocation>
        <location evidence="1">Membrane</location>
        <topology evidence="1">Multi-pass membrane protein</topology>
    </subcellularLocation>
</comment>
<protein>
    <recommendedName>
        <fullName evidence="11">Transmembrane protein</fullName>
    </recommendedName>
</protein>
<keyword evidence="3 6" id="KW-1133">Transmembrane helix</keyword>
<name>A0A814KL98_9BILA</name>
<evidence type="ECO:0000256" key="5">
    <source>
        <dbReference type="ARBA" id="ARBA00093776"/>
    </source>
</evidence>
<evidence type="ECO:0000313" key="10">
    <source>
        <dbReference type="Proteomes" id="UP000663870"/>
    </source>
</evidence>
<dbReference type="AlphaFoldDB" id="A0A814KL98"/>
<feature type="transmembrane region" description="Helical" evidence="6">
    <location>
        <begin position="84"/>
        <end position="109"/>
    </location>
</feature>
<reference evidence="9" key="1">
    <citation type="submission" date="2021-02" db="EMBL/GenBank/DDBJ databases">
        <authorList>
            <person name="Nowell W R."/>
        </authorList>
    </citation>
    <scope>NUCLEOTIDE SEQUENCE</scope>
</reference>
<evidence type="ECO:0000313" key="9">
    <source>
        <dbReference type="EMBL" id="CAF1051065.1"/>
    </source>
</evidence>
<evidence type="ECO:0000256" key="1">
    <source>
        <dbReference type="ARBA" id="ARBA00004141"/>
    </source>
</evidence>
<dbReference type="Pfam" id="PF26158">
    <property type="entry name" value="Claudin_TMEM179-179B"/>
    <property type="match status" value="1"/>
</dbReference>
<proteinExistence type="inferred from homology"/>
<dbReference type="EMBL" id="CAJNOH010000257">
    <property type="protein sequence ID" value="CAF0971616.1"/>
    <property type="molecule type" value="Genomic_DNA"/>
</dbReference>
<evidence type="ECO:0000256" key="6">
    <source>
        <dbReference type="SAM" id="Phobius"/>
    </source>
</evidence>
<dbReference type="PANTHER" id="PTHR31056:SF1">
    <property type="entry name" value="TRANSMEMBRANE PROTEIN 179B"/>
    <property type="match status" value="1"/>
</dbReference>
<dbReference type="Proteomes" id="UP000663870">
    <property type="component" value="Unassembled WGS sequence"/>
</dbReference>
<dbReference type="EMBL" id="CAJNOL010000408">
    <property type="protein sequence ID" value="CAF1051065.1"/>
    <property type="molecule type" value="Genomic_DNA"/>
</dbReference>
<comment type="similarity">
    <text evidence="5">Belongs to the TMEM179 family.</text>
</comment>
<evidence type="ECO:0008006" key="11">
    <source>
        <dbReference type="Google" id="ProtNLM"/>
    </source>
</evidence>
<accession>A0A814KL98</accession>
<evidence type="ECO:0000256" key="2">
    <source>
        <dbReference type="ARBA" id="ARBA00022692"/>
    </source>
</evidence>
<feature type="transmembrane region" description="Helical" evidence="6">
    <location>
        <begin position="248"/>
        <end position="275"/>
    </location>
</feature>
<keyword evidence="2 6" id="KW-0812">Transmembrane</keyword>
<evidence type="ECO:0000313" key="7">
    <source>
        <dbReference type="EMBL" id="CAF0971616.1"/>
    </source>
</evidence>
<feature type="transmembrane region" description="Helical" evidence="6">
    <location>
        <begin position="155"/>
        <end position="176"/>
    </location>
</feature>